<dbReference type="PANTHER" id="PTHR45702:SF2">
    <property type="entry name" value="KUZBANIAN, ISOFORM A"/>
    <property type="match status" value="1"/>
</dbReference>
<name>A0A2C9JP10_BIOGL</name>
<dbReference type="AlphaFoldDB" id="A0A2C9JP10"/>
<feature type="binding site" evidence="1">
    <location>
        <position position="244"/>
    </location>
    <ligand>
        <name>Zn(2+)</name>
        <dbReference type="ChEBI" id="CHEBI:29105"/>
        <note>catalytic</note>
    </ligand>
</feature>
<proteinExistence type="predicted"/>
<dbReference type="GO" id="GO:0004222">
    <property type="term" value="F:metalloendopeptidase activity"/>
    <property type="evidence" value="ECO:0007669"/>
    <property type="project" value="InterPro"/>
</dbReference>
<evidence type="ECO:0000259" key="3">
    <source>
        <dbReference type="PROSITE" id="PS50215"/>
    </source>
</evidence>
<dbReference type="InterPro" id="IPR001590">
    <property type="entry name" value="Peptidase_M12B"/>
</dbReference>
<dbReference type="GO" id="GO:0046872">
    <property type="term" value="F:metal ion binding"/>
    <property type="evidence" value="ECO:0007669"/>
    <property type="project" value="UniProtKB-KW"/>
</dbReference>
<dbReference type="PROSITE" id="PS50215">
    <property type="entry name" value="ADAM_MEPRO"/>
    <property type="match status" value="1"/>
</dbReference>
<protein>
    <recommendedName>
        <fullName evidence="3">Peptidase M12B domain-containing protein</fullName>
    </recommendedName>
</protein>
<reference evidence="4" key="1">
    <citation type="submission" date="2020-05" db="UniProtKB">
        <authorList>
            <consortium name="EnsemblMetazoa"/>
        </authorList>
    </citation>
    <scope>IDENTIFICATION</scope>
    <source>
        <strain evidence="4">BB02</strain>
    </source>
</reference>
<comment type="caution">
    <text evidence="1">Lacks conserved residue(s) required for the propagation of feature annotation.</text>
</comment>
<dbReference type="InterPro" id="IPR024079">
    <property type="entry name" value="MetalloPept_cat_dom_sf"/>
</dbReference>
<evidence type="ECO:0000256" key="1">
    <source>
        <dbReference type="PROSITE-ProRule" id="PRU00276"/>
    </source>
</evidence>
<feature type="active site" evidence="1">
    <location>
        <position position="241"/>
    </location>
</feature>
<dbReference type="VEuPathDB" id="VectorBase:BGLAX_026999"/>
<dbReference type="PANTHER" id="PTHR45702">
    <property type="entry name" value="ADAM10/ADAM17 METALLOPEPTIDASE FAMILY MEMBER"/>
    <property type="match status" value="1"/>
</dbReference>
<accession>A0A2C9JP10</accession>
<organism evidence="4 5">
    <name type="scientific">Biomphalaria glabrata</name>
    <name type="common">Bloodfluke planorb</name>
    <name type="synonym">Freshwater snail</name>
    <dbReference type="NCBI Taxonomy" id="6526"/>
    <lineage>
        <taxon>Eukaryota</taxon>
        <taxon>Metazoa</taxon>
        <taxon>Spiralia</taxon>
        <taxon>Lophotrochozoa</taxon>
        <taxon>Mollusca</taxon>
        <taxon>Gastropoda</taxon>
        <taxon>Heterobranchia</taxon>
        <taxon>Euthyneura</taxon>
        <taxon>Panpulmonata</taxon>
        <taxon>Hygrophila</taxon>
        <taxon>Lymnaeoidea</taxon>
        <taxon>Planorbidae</taxon>
        <taxon>Biomphalaria</taxon>
    </lineage>
</organism>
<feature type="domain" description="Peptidase M12B" evidence="3">
    <location>
        <begin position="75"/>
        <end position="298"/>
    </location>
</feature>
<sequence>MIFYDVRDLTVNHSESGSPFCREIFFDRDGRLQFKNETSRNSHHTESNHEHFPNNFDEDYKESNPRVIRSLLTLDSCDVLAVADYRSLMGLGQGSVQKLIGILINIYQSVDRIFNSTQFGNLGPQHIVLKAVLIHSNYSVPEDKTIHYNMQAEKRNAIEIVYSLTRHAYFRQFCLMHLTSQRNYGEMLGLASTAESAGNVWNNGICAGHEDRSSNVGLSTPMKMSGTLMPLTKYMTVVAHELGHNWGSTHDPQYDTTCSPSSGNGGKFLMWARSGVSVEGNARMFSPCSITSITAVLM</sequence>
<dbReference type="KEGG" id="bgt:106061776"/>
<keyword evidence="1" id="KW-0862">Zinc</keyword>
<dbReference type="GO" id="GO:0006509">
    <property type="term" value="P:membrane protein ectodomain proteolysis"/>
    <property type="evidence" value="ECO:0007669"/>
    <property type="project" value="TreeGrafter"/>
</dbReference>
<evidence type="ECO:0000256" key="2">
    <source>
        <dbReference type="SAM" id="MobiDB-lite"/>
    </source>
</evidence>
<evidence type="ECO:0000313" key="4">
    <source>
        <dbReference type="EnsemblMetazoa" id="BGLB005561-PB"/>
    </source>
</evidence>
<dbReference type="InterPro" id="IPR051489">
    <property type="entry name" value="ADAM_Metalloproteinase"/>
</dbReference>
<dbReference type="Gene3D" id="3.40.390.10">
    <property type="entry name" value="Collagenase (Catalytic Domain)"/>
    <property type="match status" value="1"/>
</dbReference>
<feature type="region of interest" description="Disordered" evidence="2">
    <location>
        <begin position="37"/>
        <end position="58"/>
    </location>
</feature>
<evidence type="ECO:0000313" key="5">
    <source>
        <dbReference type="Proteomes" id="UP000076420"/>
    </source>
</evidence>
<keyword evidence="1" id="KW-0479">Metal-binding</keyword>
<dbReference type="GO" id="GO:0005886">
    <property type="term" value="C:plasma membrane"/>
    <property type="evidence" value="ECO:0007669"/>
    <property type="project" value="TreeGrafter"/>
</dbReference>
<dbReference type="Proteomes" id="UP000076420">
    <property type="component" value="Unassembled WGS sequence"/>
</dbReference>
<dbReference type="SUPFAM" id="SSF55486">
    <property type="entry name" value="Metalloproteases ('zincins'), catalytic domain"/>
    <property type="match status" value="1"/>
</dbReference>
<dbReference type="GO" id="GO:0007219">
    <property type="term" value="P:Notch signaling pathway"/>
    <property type="evidence" value="ECO:0007669"/>
    <property type="project" value="TreeGrafter"/>
</dbReference>
<dbReference type="Pfam" id="PF13574">
    <property type="entry name" value="Reprolysin_2"/>
    <property type="match status" value="1"/>
</dbReference>
<feature type="compositionally biased region" description="Basic and acidic residues" evidence="2">
    <location>
        <begin position="37"/>
        <end position="52"/>
    </location>
</feature>
<gene>
    <name evidence="4" type="primary">106061776</name>
</gene>
<dbReference type="VEuPathDB" id="VectorBase:BGLB005561"/>
<dbReference type="EnsemblMetazoa" id="BGLB005561-RB">
    <property type="protein sequence ID" value="BGLB005561-PB"/>
    <property type="gene ID" value="BGLB005561"/>
</dbReference>
<feature type="binding site" evidence="1">
    <location>
        <position position="240"/>
    </location>
    <ligand>
        <name>Zn(2+)</name>
        <dbReference type="ChEBI" id="CHEBI:29105"/>
        <note>catalytic</note>
    </ligand>
</feature>
<feature type="binding site" evidence="1">
    <location>
        <position position="250"/>
    </location>
    <ligand>
        <name>Zn(2+)</name>
        <dbReference type="ChEBI" id="CHEBI:29105"/>
        <note>catalytic</note>
    </ligand>
</feature>